<dbReference type="InterPro" id="IPR005379">
    <property type="entry name" value="FDM1-5/IDN2_XH"/>
</dbReference>
<organism evidence="3 4">
    <name type="scientific">Paspalum notatum var. saurae</name>
    <dbReference type="NCBI Taxonomy" id="547442"/>
    <lineage>
        <taxon>Eukaryota</taxon>
        <taxon>Viridiplantae</taxon>
        <taxon>Streptophyta</taxon>
        <taxon>Embryophyta</taxon>
        <taxon>Tracheophyta</taxon>
        <taxon>Spermatophyta</taxon>
        <taxon>Magnoliopsida</taxon>
        <taxon>Liliopsida</taxon>
        <taxon>Poales</taxon>
        <taxon>Poaceae</taxon>
        <taxon>PACMAD clade</taxon>
        <taxon>Panicoideae</taxon>
        <taxon>Andropogonodae</taxon>
        <taxon>Paspaleae</taxon>
        <taxon>Paspalinae</taxon>
        <taxon>Paspalum</taxon>
    </lineage>
</organism>
<dbReference type="GO" id="GO:0080188">
    <property type="term" value="P:gene silencing by siRNA-directed DNA methylation"/>
    <property type="evidence" value="ECO:0007669"/>
    <property type="project" value="InterPro"/>
</dbReference>
<dbReference type="Pfam" id="PF03469">
    <property type="entry name" value="XH"/>
    <property type="match status" value="1"/>
</dbReference>
<evidence type="ECO:0000256" key="1">
    <source>
        <dbReference type="SAM" id="MobiDB-lite"/>
    </source>
</evidence>
<dbReference type="Proteomes" id="UP001341281">
    <property type="component" value="Chromosome 08"/>
</dbReference>
<feature type="compositionally biased region" description="Polar residues" evidence="1">
    <location>
        <begin position="139"/>
        <end position="149"/>
    </location>
</feature>
<protein>
    <recommendedName>
        <fullName evidence="2">Factor of DNA methylation 1-5/IDN2 domain-containing protein</fullName>
    </recommendedName>
</protein>
<dbReference type="PANTHER" id="PTHR21596">
    <property type="entry name" value="RIBONUCLEASE P SUBUNIT P38"/>
    <property type="match status" value="1"/>
</dbReference>
<reference evidence="3 4" key="1">
    <citation type="submission" date="2024-02" db="EMBL/GenBank/DDBJ databases">
        <title>High-quality chromosome-scale genome assembly of Pensacola bahiagrass (Paspalum notatum Flugge var. saurae).</title>
        <authorList>
            <person name="Vega J.M."/>
            <person name="Podio M."/>
            <person name="Orjuela J."/>
            <person name="Siena L.A."/>
            <person name="Pessino S.C."/>
            <person name="Combes M.C."/>
            <person name="Mariac C."/>
            <person name="Albertini E."/>
            <person name="Pupilli F."/>
            <person name="Ortiz J.P.A."/>
            <person name="Leblanc O."/>
        </authorList>
    </citation>
    <scope>NUCLEOTIDE SEQUENCE [LARGE SCALE GENOMIC DNA]</scope>
    <source>
        <strain evidence="3">R1</strain>
        <tissue evidence="3">Leaf</tissue>
    </source>
</reference>
<keyword evidence="4" id="KW-1185">Reference proteome</keyword>
<dbReference type="AlphaFoldDB" id="A0AAQ3UII8"/>
<feature type="compositionally biased region" description="Basic and acidic residues" evidence="1">
    <location>
        <begin position="496"/>
        <end position="507"/>
    </location>
</feature>
<evidence type="ECO:0000259" key="2">
    <source>
        <dbReference type="Pfam" id="PF03469"/>
    </source>
</evidence>
<gene>
    <name evidence="3" type="ORF">U9M48_037145</name>
</gene>
<feature type="compositionally biased region" description="Basic and acidic residues" evidence="1">
    <location>
        <begin position="163"/>
        <end position="175"/>
    </location>
</feature>
<dbReference type="InterPro" id="IPR045177">
    <property type="entry name" value="FDM1-5/IDN2"/>
</dbReference>
<evidence type="ECO:0000313" key="3">
    <source>
        <dbReference type="EMBL" id="WVZ90890.1"/>
    </source>
</evidence>
<feature type="region of interest" description="Disordered" evidence="1">
    <location>
        <begin position="458"/>
        <end position="507"/>
    </location>
</feature>
<evidence type="ECO:0000313" key="4">
    <source>
        <dbReference type="Proteomes" id="UP001341281"/>
    </source>
</evidence>
<sequence>MDMDAHQLHTDQTSEAVNIEASGDMATGSDCMAENTEISGLLGPLTSKVDFKLSSLKDAMAEYSELKHVLDGVVKEKERLQHEKEMLQLEKEMLQHQHKAHGEALAAMKEDILASKCTLTEARDALVALTDENSHLKSKNNQAEQQCGSATEPIQPRGAQAGQKEKQKRLSERRLGIDPSNLEAMKEYPRQELVNNPPVGQTSCFLVSEEDDIEEVRDEVIKRTFWLRTLELYVVGFDVTCKLVFLGLLEIDTGRRRRIGIKEMGKLNEKAFKAACLAKLPPEEQQLGDLSWYPSKTVTFGGNQRDNGPCGACINYQELLNTGDEKLQELERAWGSGARDAVVEALFEMKECGRLSDRSITYELWNYKEGKRATMRECVNYMSDQVKRFTRAKRREIHRLISKNCKTLISKFFYDELGCFMGTSTNKGGTPDGRRPEWRTGALEVVWSAGGWSLEQRRAPEEVVRSSEQGRRSGAVEVVRSGAAEQPSSRGTGAAERGKPEAPADLS</sequence>
<accession>A0AAQ3UII8</accession>
<name>A0AAQ3UII8_PASNO</name>
<feature type="region of interest" description="Disordered" evidence="1">
    <location>
        <begin position="135"/>
        <end position="175"/>
    </location>
</feature>
<feature type="domain" description="Factor of DNA methylation 1-5/IDN2" evidence="2">
    <location>
        <begin position="262"/>
        <end position="389"/>
    </location>
</feature>
<feature type="compositionally biased region" description="Basic and acidic residues" evidence="1">
    <location>
        <begin position="458"/>
        <end position="471"/>
    </location>
</feature>
<proteinExistence type="predicted"/>
<dbReference type="EMBL" id="CP144752">
    <property type="protein sequence ID" value="WVZ90890.1"/>
    <property type="molecule type" value="Genomic_DNA"/>
</dbReference>
<dbReference type="PANTHER" id="PTHR21596:SF55">
    <property type="entry name" value="OS12G0572500 PROTEIN"/>
    <property type="match status" value="1"/>
</dbReference>